<organism evidence="1 2">
    <name type="scientific">Thermoactinomyces intermedius</name>
    <dbReference type="NCBI Taxonomy" id="2024"/>
    <lineage>
        <taxon>Bacteria</taxon>
        <taxon>Bacillati</taxon>
        <taxon>Bacillota</taxon>
        <taxon>Bacilli</taxon>
        <taxon>Bacillales</taxon>
        <taxon>Thermoactinomycetaceae</taxon>
        <taxon>Thermoactinomyces</taxon>
    </lineage>
</organism>
<gene>
    <name evidence="1" type="ORF">I8U20_14095</name>
</gene>
<dbReference type="RefSeq" id="WP_181733077.1">
    <property type="nucleotide sequence ID" value="NZ_JACEIR010000018.1"/>
</dbReference>
<proteinExistence type="predicted"/>
<dbReference type="AlphaFoldDB" id="A0A8I1A646"/>
<keyword evidence="2" id="KW-1185">Reference proteome</keyword>
<sequence>MESWERWEPVRGIPARLYNDLFLDHHEGVLLEFSDENHERKVRVWFENGVLSYRNTDEGSLLKTWYQLDEQYRDPFYSRWTMFKVKNSAYLTWFIEQSMGIYDPREVEHYVFITPNDVIEVLSEFPPKVQVMACDSKAGE</sequence>
<evidence type="ECO:0000313" key="1">
    <source>
        <dbReference type="EMBL" id="MBH8596432.1"/>
    </source>
</evidence>
<comment type="caution">
    <text evidence="1">The sequence shown here is derived from an EMBL/GenBank/DDBJ whole genome shotgun (WGS) entry which is preliminary data.</text>
</comment>
<accession>A0A8I1A646</accession>
<evidence type="ECO:0000313" key="2">
    <source>
        <dbReference type="Proteomes" id="UP000633619"/>
    </source>
</evidence>
<dbReference type="Proteomes" id="UP000633619">
    <property type="component" value="Unassembled WGS sequence"/>
</dbReference>
<dbReference type="EMBL" id="JAECVW010000016">
    <property type="protein sequence ID" value="MBH8596432.1"/>
    <property type="molecule type" value="Genomic_DNA"/>
</dbReference>
<protein>
    <submittedName>
        <fullName evidence="1">Uncharacterized protein</fullName>
    </submittedName>
</protein>
<reference evidence="1 2" key="1">
    <citation type="submission" date="2020-12" db="EMBL/GenBank/DDBJ databases">
        <title>WGS of Thermoactinomyces spp.</title>
        <authorList>
            <person name="Cheng K."/>
        </authorList>
    </citation>
    <scope>NUCLEOTIDE SEQUENCE [LARGE SCALE GENOMIC DNA]</scope>
    <source>
        <strain evidence="2">CICC 10671\DSM 43846</strain>
    </source>
</reference>
<name>A0A8I1A646_THEIN</name>